<evidence type="ECO:0000313" key="2">
    <source>
        <dbReference type="EMBL" id="TFK78752.1"/>
    </source>
</evidence>
<dbReference type="AlphaFoldDB" id="A0A5C3NP35"/>
<dbReference type="EMBL" id="ML212346">
    <property type="protein sequence ID" value="TFK78752.1"/>
    <property type="molecule type" value="Genomic_DNA"/>
</dbReference>
<dbReference type="InParanoid" id="A0A5C3NP35"/>
<protein>
    <submittedName>
        <fullName evidence="2">Uncharacterized protein</fullName>
    </submittedName>
</protein>
<feature type="region of interest" description="Disordered" evidence="1">
    <location>
        <begin position="118"/>
        <end position="183"/>
    </location>
</feature>
<dbReference type="Proteomes" id="UP000308197">
    <property type="component" value="Unassembled WGS sequence"/>
</dbReference>
<feature type="region of interest" description="Disordered" evidence="1">
    <location>
        <begin position="49"/>
        <end position="86"/>
    </location>
</feature>
<sequence length="183" mass="19831">MPKIIVLWAKSVDWTVVSVWSQVALARANVEKLEAKRVAKEAALRRAEAVEREAKQARQPKKRTSTKPKSGGTAAGEEQVEKATDAPCMPCRKAKAICQYFMSGRSATCVRCQEKKAKCEGGSPPVGVRVKKRKTHDVVDSNLEDDEAPTPKKKNTKEAPKAGPSKGKERAHPDSGARARAGG</sequence>
<keyword evidence="3" id="KW-1185">Reference proteome</keyword>
<organism evidence="2 3">
    <name type="scientific">Polyporus arcularius HHB13444</name>
    <dbReference type="NCBI Taxonomy" id="1314778"/>
    <lineage>
        <taxon>Eukaryota</taxon>
        <taxon>Fungi</taxon>
        <taxon>Dikarya</taxon>
        <taxon>Basidiomycota</taxon>
        <taxon>Agaricomycotina</taxon>
        <taxon>Agaricomycetes</taxon>
        <taxon>Polyporales</taxon>
        <taxon>Polyporaceae</taxon>
        <taxon>Polyporus</taxon>
    </lineage>
</organism>
<proteinExistence type="predicted"/>
<evidence type="ECO:0000256" key="1">
    <source>
        <dbReference type="SAM" id="MobiDB-lite"/>
    </source>
</evidence>
<reference evidence="2 3" key="1">
    <citation type="journal article" date="2019" name="Nat. Ecol. Evol.">
        <title>Megaphylogeny resolves global patterns of mushroom evolution.</title>
        <authorList>
            <person name="Varga T."/>
            <person name="Krizsan K."/>
            <person name="Foldi C."/>
            <person name="Dima B."/>
            <person name="Sanchez-Garcia M."/>
            <person name="Sanchez-Ramirez S."/>
            <person name="Szollosi G.J."/>
            <person name="Szarkandi J.G."/>
            <person name="Papp V."/>
            <person name="Albert L."/>
            <person name="Andreopoulos W."/>
            <person name="Angelini C."/>
            <person name="Antonin V."/>
            <person name="Barry K.W."/>
            <person name="Bougher N.L."/>
            <person name="Buchanan P."/>
            <person name="Buyck B."/>
            <person name="Bense V."/>
            <person name="Catcheside P."/>
            <person name="Chovatia M."/>
            <person name="Cooper J."/>
            <person name="Damon W."/>
            <person name="Desjardin D."/>
            <person name="Finy P."/>
            <person name="Geml J."/>
            <person name="Haridas S."/>
            <person name="Hughes K."/>
            <person name="Justo A."/>
            <person name="Karasinski D."/>
            <person name="Kautmanova I."/>
            <person name="Kiss B."/>
            <person name="Kocsube S."/>
            <person name="Kotiranta H."/>
            <person name="LaButti K.M."/>
            <person name="Lechner B.E."/>
            <person name="Liimatainen K."/>
            <person name="Lipzen A."/>
            <person name="Lukacs Z."/>
            <person name="Mihaltcheva S."/>
            <person name="Morgado L.N."/>
            <person name="Niskanen T."/>
            <person name="Noordeloos M.E."/>
            <person name="Ohm R.A."/>
            <person name="Ortiz-Santana B."/>
            <person name="Ovrebo C."/>
            <person name="Racz N."/>
            <person name="Riley R."/>
            <person name="Savchenko A."/>
            <person name="Shiryaev A."/>
            <person name="Soop K."/>
            <person name="Spirin V."/>
            <person name="Szebenyi C."/>
            <person name="Tomsovsky M."/>
            <person name="Tulloss R.E."/>
            <person name="Uehling J."/>
            <person name="Grigoriev I.V."/>
            <person name="Vagvolgyi C."/>
            <person name="Papp T."/>
            <person name="Martin F.M."/>
            <person name="Miettinen O."/>
            <person name="Hibbett D.S."/>
            <person name="Nagy L.G."/>
        </authorList>
    </citation>
    <scope>NUCLEOTIDE SEQUENCE [LARGE SCALE GENOMIC DNA]</scope>
    <source>
        <strain evidence="2 3">HHB13444</strain>
    </source>
</reference>
<feature type="compositionally biased region" description="Basic and acidic residues" evidence="1">
    <location>
        <begin position="156"/>
        <end position="177"/>
    </location>
</feature>
<name>A0A5C3NP35_9APHY</name>
<evidence type="ECO:0000313" key="3">
    <source>
        <dbReference type="Proteomes" id="UP000308197"/>
    </source>
</evidence>
<gene>
    <name evidence="2" type="ORF">K466DRAFT_606692</name>
</gene>
<accession>A0A5C3NP35</accession>